<evidence type="ECO:0000313" key="4">
    <source>
        <dbReference type="Proteomes" id="UP000748756"/>
    </source>
</evidence>
<evidence type="ECO:0000313" key="3">
    <source>
        <dbReference type="EMBL" id="KAF9151734.1"/>
    </source>
</evidence>
<feature type="chain" id="PRO_5040363712" evidence="2">
    <location>
        <begin position="25"/>
        <end position="206"/>
    </location>
</feature>
<dbReference type="SUPFAM" id="SSF53474">
    <property type="entry name" value="alpha/beta-Hydrolases"/>
    <property type="match status" value="1"/>
</dbReference>
<dbReference type="OrthoDB" id="408631at2759"/>
<gene>
    <name evidence="3" type="ORF">BG015_006281</name>
</gene>
<dbReference type="InterPro" id="IPR029058">
    <property type="entry name" value="AB_hydrolase_fold"/>
</dbReference>
<dbReference type="EMBL" id="JAAAUQ010000298">
    <property type="protein sequence ID" value="KAF9151734.1"/>
    <property type="molecule type" value="Genomic_DNA"/>
</dbReference>
<dbReference type="Proteomes" id="UP000748756">
    <property type="component" value="Unassembled WGS sequence"/>
</dbReference>
<keyword evidence="4" id="KW-1185">Reference proteome</keyword>
<dbReference type="AlphaFoldDB" id="A0A9P5RZY4"/>
<keyword evidence="2" id="KW-0732">Signal</keyword>
<dbReference type="Gene3D" id="3.40.50.1820">
    <property type="entry name" value="alpha/beta hydrolase"/>
    <property type="match status" value="1"/>
</dbReference>
<accession>A0A9P5RZY4</accession>
<organism evidence="3 4">
    <name type="scientific">Linnemannia schmuckeri</name>
    <dbReference type="NCBI Taxonomy" id="64567"/>
    <lineage>
        <taxon>Eukaryota</taxon>
        <taxon>Fungi</taxon>
        <taxon>Fungi incertae sedis</taxon>
        <taxon>Mucoromycota</taxon>
        <taxon>Mortierellomycotina</taxon>
        <taxon>Mortierellomycetes</taxon>
        <taxon>Mortierellales</taxon>
        <taxon>Mortierellaceae</taxon>
        <taxon>Linnemannia</taxon>
    </lineage>
</organism>
<protein>
    <submittedName>
        <fullName evidence="3">Uncharacterized protein</fullName>
    </submittedName>
</protein>
<evidence type="ECO:0000256" key="1">
    <source>
        <dbReference type="SAM" id="MobiDB-lite"/>
    </source>
</evidence>
<feature type="signal peptide" evidence="2">
    <location>
        <begin position="1"/>
        <end position="24"/>
    </location>
</feature>
<evidence type="ECO:0000256" key="2">
    <source>
        <dbReference type="SAM" id="SignalP"/>
    </source>
</evidence>
<comment type="caution">
    <text evidence="3">The sequence shown here is derived from an EMBL/GenBank/DDBJ whole genome shotgun (WGS) entry which is preliminary data.</text>
</comment>
<proteinExistence type="predicted"/>
<sequence>MLLSKFAFLTVIALVLLATKLTNCLITSLGSNPGNIAYARSKPANEILDASIKADQLTLDDDTWTTFGLVEQPTADEGLIPAYFSTLVKSERYNTKTNIMWGITKDEARLYVPLYFPHPISITGAAGALKLIFDRTSTGRVCHSAETQPVFASGASVPGYSQIGDDARFARQVVDRLATFAKTDNPNPQPGLVGVESRNLDVTSVQ</sequence>
<name>A0A9P5RZY4_9FUNG</name>
<feature type="region of interest" description="Disordered" evidence="1">
    <location>
        <begin position="182"/>
        <end position="206"/>
    </location>
</feature>
<reference evidence="3" key="1">
    <citation type="journal article" date="2020" name="Fungal Divers.">
        <title>Resolving the Mortierellaceae phylogeny through synthesis of multi-gene phylogenetics and phylogenomics.</title>
        <authorList>
            <person name="Vandepol N."/>
            <person name="Liber J."/>
            <person name="Desiro A."/>
            <person name="Na H."/>
            <person name="Kennedy M."/>
            <person name="Barry K."/>
            <person name="Grigoriev I.V."/>
            <person name="Miller A.N."/>
            <person name="O'Donnell K."/>
            <person name="Stajich J.E."/>
            <person name="Bonito G."/>
        </authorList>
    </citation>
    <scope>NUCLEOTIDE SEQUENCE</scope>
    <source>
        <strain evidence="3">NRRL 6426</strain>
    </source>
</reference>